<evidence type="ECO:0000313" key="2">
    <source>
        <dbReference type="EMBL" id="SFM20508.1"/>
    </source>
</evidence>
<dbReference type="AlphaFoldDB" id="A0A8G2C651"/>
<dbReference type="Proteomes" id="UP000199581">
    <property type="component" value="Unassembled WGS sequence"/>
</dbReference>
<reference evidence="2 3" key="1">
    <citation type="submission" date="2016-10" db="EMBL/GenBank/DDBJ databases">
        <authorList>
            <person name="Varghese N."/>
            <person name="Submissions S."/>
        </authorList>
    </citation>
    <scope>NUCLEOTIDE SEQUENCE [LARGE SCALE GENOMIC DNA]</scope>
    <source>
        <strain evidence="2 3">DSM 1741</strain>
    </source>
</reference>
<gene>
    <name evidence="2" type="ORF">SAMN05421830_12047</name>
</gene>
<name>A0A8G2C651_DESNO</name>
<evidence type="ECO:0000256" key="1">
    <source>
        <dbReference type="SAM" id="Phobius"/>
    </source>
</evidence>
<evidence type="ECO:0000313" key="3">
    <source>
        <dbReference type="Proteomes" id="UP000199581"/>
    </source>
</evidence>
<dbReference type="RefSeq" id="WP_143077960.1">
    <property type="nucleotide sequence ID" value="NZ_FOTO01000020.1"/>
</dbReference>
<comment type="caution">
    <text evidence="2">The sequence shown here is derived from an EMBL/GenBank/DDBJ whole genome shotgun (WGS) entry which is preliminary data.</text>
</comment>
<feature type="transmembrane region" description="Helical" evidence="1">
    <location>
        <begin position="293"/>
        <end position="315"/>
    </location>
</feature>
<keyword evidence="1" id="KW-1133">Transmembrane helix</keyword>
<proteinExistence type="predicted"/>
<keyword evidence="1" id="KW-0472">Membrane</keyword>
<dbReference type="EMBL" id="FOTO01000020">
    <property type="protein sequence ID" value="SFM20508.1"/>
    <property type="molecule type" value="Genomic_DNA"/>
</dbReference>
<protein>
    <submittedName>
        <fullName evidence="2">Uncharacterized protein</fullName>
    </submittedName>
</protein>
<sequence>MNSIAVWWTCKKNQLLSDIKIHLDINIWLSKNKEFRYIEFGIKIKNYEKIKQIHIYLPYVIEKKDIEDKIKILAENTNITNALFNKKTTISNGGGIFHEVKMQGEDPFHYITLSDKFFKTCPYKVGEKVTGTQITITSHPSKENPVINGYYRFRINKITDTVKTISQNFGLTNGFYNKVDFVEININSARKLPNDIVESIGECCKFESMNLFLITDLFTEFKFISKEINASRILENDIWNQYIIGSRKENKKIKDTLRLTAQSKIIAHHWKKTDFSDYSLFLKTDYSFTNLKIIIMMIISLLIFGTISSLFANYASFHLLDESPNQIEEPVNIQTMEIGNGTEK</sequence>
<organism evidence="2 3">
    <name type="scientific">Desulfomicrobium norvegicum (strain DSM 1741 / NCIMB 8310)</name>
    <name type="common">Desulfovibrio baculatus (strain Norway 4)</name>
    <name type="synonym">Desulfovibrio desulfuricans (strain Norway 4)</name>
    <dbReference type="NCBI Taxonomy" id="52561"/>
    <lineage>
        <taxon>Bacteria</taxon>
        <taxon>Pseudomonadati</taxon>
        <taxon>Thermodesulfobacteriota</taxon>
        <taxon>Desulfovibrionia</taxon>
        <taxon>Desulfovibrionales</taxon>
        <taxon>Desulfomicrobiaceae</taxon>
        <taxon>Desulfomicrobium</taxon>
    </lineage>
</organism>
<dbReference type="OrthoDB" id="1452241at2"/>
<keyword evidence="1" id="KW-0812">Transmembrane</keyword>
<keyword evidence="3" id="KW-1185">Reference proteome</keyword>
<accession>A0A8G2C651</accession>